<dbReference type="Pfam" id="PF02826">
    <property type="entry name" value="2-Hacid_dh_C"/>
    <property type="match status" value="1"/>
</dbReference>
<dbReference type="OrthoDB" id="9793626at2"/>
<proteinExistence type="inferred from homology"/>
<dbReference type="SUPFAM" id="SSF51735">
    <property type="entry name" value="NAD(P)-binding Rossmann-fold domains"/>
    <property type="match status" value="1"/>
</dbReference>
<evidence type="ECO:0000256" key="2">
    <source>
        <dbReference type="ARBA" id="ARBA00023002"/>
    </source>
</evidence>
<evidence type="ECO:0000256" key="1">
    <source>
        <dbReference type="ARBA" id="ARBA00022857"/>
    </source>
</evidence>
<dbReference type="Pfam" id="PF00389">
    <property type="entry name" value="2-Hacid_dh"/>
    <property type="match status" value="1"/>
</dbReference>
<organism evidence="7 8">
    <name type="scientific">Hoeflea marina</name>
    <dbReference type="NCBI Taxonomy" id="274592"/>
    <lineage>
        <taxon>Bacteria</taxon>
        <taxon>Pseudomonadati</taxon>
        <taxon>Pseudomonadota</taxon>
        <taxon>Alphaproteobacteria</taxon>
        <taxon>Hyphomicrobiales</taxon>
        <taxon>Rhizobiaceae</taxon>
        <taxon>Hoeflea</taxon>
    </lineage>
</organism>
<evidence type="ECO:0000259" key="5">
    <source>
        <dbReference type="Pfam" id="PF00389"/>
    </source>
</evidence>
<name>A0A317PF22_9HYPH</name>
<dbReference type="Gene3D" id="3.40.50.720">
    <property type="entry name" value="NAD(P)-binding Rossmann-like Domain"/>
    <property type="match status" value="2"/>
</dbReference>
<dbReference type="SUPFAM" id="SSF52283">
    <property type="entry name" value="Formate/glycerate dehydrogenase catalytic domain-like"/>
    <property type="match status" value="1"/>
</dbReference>
<comment type="caution">
    <text evidence="7">The sequence shown here is derived from an EMBL/GenBank/DDBJ whole genome shotgun (WGS) entry which is preliminary data.</text>
</comment>
<feature type="domain" description="D-isomer specific 2-hydroxyacid dehydrogenase catalytic" evidence="5">
    <location>
        <begin position="36"/>
        <end position="313"/>
    </location>
</feature>
<dbReference type="PROSITE" id="PS00065">
    <property type="entry name" value="D_2_HYDROXYACID_DH_1"/>
    <property type="match status" value="1"/>
</dbReference>
<dbReference type="InterPro" id="IPR029752">
    <property type="entry name" value="D-isomer_DH_CS1"/>
</dbReference>
<dbReference type="PANTHER" id="PTHR10996:SF178">
    <property type="entry name" value="2-HYDROXYACID DEHYDROGENASE YGL185C-RELATED"/>
    <property type="match status" value="1"/>
</dbReference>
<dbReference type="AlphaFoldDB" id="A0A317PF22"/>
<keyword evidence="3" id="KW-0520">NAD</keyword>
<dbReference type="FunFam" id="3.40.50.720:FF:000213">
    <property type="entry name" value="Putative 2-hydroxyacid dehydrogenase"/>
    <property type="match status" value="1"/>
</dbReference>
<accession>A0A317PF22</accession>
<keyword evidence="8" id="KW-1185">Reference proteome</keyword>
<evidence type="ECO:0000313" key="7">
    <source>
        <dbReference type="EMBL" id="PWV97176.1"/>
    </source>
</evidence>
<dbReference type="InterPro" id="IPR036291">
    <property type="entry name" value="NAD(P)-bd_dom_sf"/>
</dbReference>
<reference evidence="7 8" key="1">
    <citation type="submission" date="2018-05" db="EMBL/GenBank/DDBJ databases">
        <title>Genomic Encyclopedia of Type Strains, Phase IV (KMG-IV): sequencing the most valuable type-strain genomes for metagenomic binning, comparative biology and taxonomic classification.</title>
        <authorList>
            <person name="Goeker M."/>
        </authorList>
    </citation>
    <scope>NUCLEOTIDE SEQUENCE [LARGE SCALE GENOMIC DNA]</scope>
    <source>
        <strain evidence="7 8">DSM 16791</strain>
    </source>
</reference>
<dbReference type="GO" id="GO:0030267">
    <property type="term" value="F:glyoxylate reductase (NADPH) activity"/>
    <property type="evidence" value="ECO:0007669"/>
    <property type="project" value="TreeGrafter"/>
</dbReference>
<evidence type="ECO:0000256" key="3">
    <source>
        <dbReference type="ARBA" id="ARBA00023027"/>
    </source>
</evidence>
<evidence type="ECO:0000313" key="8">
    <source>
        <dbReference type="Proteomes" id="UP000246352"/>
    </source>
</evidence>
<dbReference type="GO" id="GO:0016618">
    <property type="term" value="F:hydroxypyruvate reductase [NAD(P)H] activity"/>
    <property type="evidence" value="ECO:0007669"/>
    <property type="project" value="TreeGrafter"/>
</dbReference>
<evidence type="ECO:0000256" key="4">
    <source>
        <dbReference type="RuleBase" id="RU003719"/>
    </source>
</evidence>
<keyword evidence="2 4" id="KW-0560">Oxidoreductase</keyword>
<dbReference type="InterPro" id="IPR006140">
    <property type="entry name" value="D-isomer_DH_NAD-bd"/>
</dbReference>
<gene>
    <name evidence="7" type="ORF">DFR52_10788</name>
</gene>
<dbReference type="GO" id="GO:0005829">
    <property type="term" value="C:cytosol"/>
    <property type="evidence" value="ECO:0007669"/>
    <property type="project" value="TreeGrafter"/>
</dbReference>
<dbReference type="CDD" id="cd12156">
    <property type="entry name" value="HPPR"/>
    <property type="match status" value="1"/>
</dbReference>
<comment type="similarity">
    <text evidence="4">Belongs to the D-isomer specific 2-hydroxyacid dehydrogenase family.</text>
</comment>
<evidence type="ECO:0000259" key="6">
    <source>
        <dbReference type="Pfam" id="PF02826"/>
    </source>
</evidence>
<dbReference type="InterPro" id="IPR006139">
    <property type="entry name" value="D-isomer_2_OHA_DH_cat_dom"/>
</dbReference>
<keyword evidence="1" id="KW-0521">NADP</keyword>
<sequence length="327" mass="34212">MTETRPVILLPGNINPHVRARVEAEFDSVSISAADPALVSEADAARVQGIAAMTGISAAFIDRFPNLGIIANFGVGYDAVDAKHAATRGIVVTNTPDVLSDEVADTTLGLILNTLRELPRAEAYLRAGRWTAEGPYPLTRLTLRGRTAGIYGLGRIGMAIAERLAAFGLPIHYHTRNRRTDVDWPWHDTLSGLAGAVDLLVVVVPGGAATENAVSTEVLKALGPDGVLISVGRGSTVDEPALIAALSSGTIAAAGMDVFAREPHVPQALLDMPNVCLLPHVASASVATRKAMADLVVDNLSAWFAGKPALTSVPETVQHNSAADRSS</sequence>
<dbReference type="PANTHER" id="PTHR10996">
    <property type="entry name" value="2-HYDROXYACID DEHYDROGENASE-RELATED"/>
    <property type="match status" value="1"/>
</dbReference>
<dbReference type="GO" id="GO:0051287">
    <property type="term" value="F:NAD binding"/>
    <property type="evidence" value="ECO:0007669"/>
    <property type="project" value="InterPro"/>
</dbReference>
<dbReference type="Proteomes" id="UP000246352">
    <property type="component" value="Unassembled WGS sequence"/>
</dbReference>
<dbReference type="RefSeq" id="WP_110034245.1">
    <property type="nucleotide sequence ID" value="NZ_QGTR01000007.1"/>
</dbReference>
<protein>
    <submittedName>
        <fullName evidence="7">Lactate dehydrogenase-like 2-hydroxyacid dehydrogenase</fullName>
    </submittedName>
</protein>
<dbReference type="EMBL" id="QGTR01000007">
    <property type="protein sequence ID" value="PWV97176.1"/>
    <property type="molecule type" value="Genomic_DNA"/>
</dbReference>
<feature type="domain" description="D-isomer specific 2-hydroxyacid dehydrogenase NAD-binding" evidence="6">
    <location>
        <begin position="108"/>
        <end position="282"/>
    </location>
</feature>
<dbReference type="InterPro" id="IPR050223">
    <property type="entry name" value="D-isomer_2-hydroxyacid_DH"/>
</dbReference>